<evidence type="ECO:0000313" key="1">
    <source>
        <dbReference type="EMBL" id="EKM50328.1"/>
    </source>
</evidence>
<organism evidence="1 2">
    <name type="scientific">Phanerochaete carnosa (strain HHB-10118-sp)</name>
    <name type="common">White-rot fungus</name>
    <name type="synonym">Peniophora carnosa</name>
    <dbReference type="NCBI Taxonomy" id="650164"/>
    <lineage>
        <taxon>Eukaryota</taxon>
        <taxon>Fungi</taxon>
        <taxon>Dikarya</taxon>
        <taxon>Basidiomycota</taxon>
        <taxon>Agaricomycotina</taxon>
        <taxon>Agaricomycetes</taxon>
        <taxon>Polyporales</taxon>
        <taxon>Phanerochaetaceae</taxon>
        <taxon>Phanerochaete</taxon>
    </lineage>
</organism>
<dbReference type="KEGG" id="pco:PHACADRAFT_264939"/>
<keyword evidence="2" id="KW-1185">Reference proteome</keyword>
<dbReference type="InParanoid" id="K5VGL3"/>
<dbReference type="EMBL" id="JH930479">
    <property type="protein sequence ID" value="EKM50328.1"/>
    <property type="molecule type" value="Genomic_DNA"/>
</dbReference>
<dbReference type="Proteomes" id="UP000008370">
    <property type="component" value="Unassembled WGS sequence"/>
</dbReference>
<reference evidence="1 2" key="1">
    <citation type="journal article" date="2012" name="BMC Genomics">
        <title>Comparative genomics of the white-rot fungi, Phanerochaete carnosa and P. chrysosporium, to elucidate the genetic basis of the distinct wood types they colonize.</title>
        <authorList>
            <person name="Suzuki H."/>
            <person name="MacDonald J."/>
            <person name="Syed K."/>
            <person name="Salamov A."/>
            <person name="Hori C."/>
            <person name="Aerts A."/>
            <person name="Henrissat B."/>
            <person name="Wiebenga A."/>
            <person name="vanKuyk P.A."/>
            <person name="Barry K."/>
            <person name="Lindquist E."/>
            <person name="LaButti K."/>
            <person name="Lapidus A."/>
            <person name="Lucas S."/>
            <person name="Coutinho P."/>
            <person name="Gong Y."/>
            <person name="Samejima M."/>
            <person name="Mahadevan R."/>
            <person name="Abou-Zaid M."/>
            <person name="de Vries R.P."/>
            <person name="Igarashi K."/>
            <person name="Yadav J.S."/>
            <person name="Grigoriev I.V."/>
            <person name="Master E.R."/>
        </authorList>
    </citation>
    <scope>NUCLEOTIDE SEQUENCE [LARGE SCALE GENOMIC DNA]</scope>
    <source>
        <strain evidence="1 2">HHB-10118-sp</strain>
    </source>
</reference>
<evidence type="ECO:0008006" key="3">
    <source>
        <dbReference type="Google" id="ProtNLM"/>
    </source>
</evidence>
<dbReference type="RefSeq" id="XP_007401511.1">
    <property type="nucleotide sequence ID" value="XM_007401449.1"/>
</dbReference>
<sequence>MTLLKNTLPRLPAELTDMVIDQLWNDKAALSAASLVARTWLPRCRVHKFGQVRVETDFDGLRAHLENTPHLRPYVRKLVLQGPAYDADETEEAEEAVDGPMDVDTPRAQRPTLSPLLLADILALLPCLRELQLHHLSLHAPPLSPSPDLPLPPHTPRIIQTLTLMDVGSACADDITAHDLLLRVLALFADVGFLHLAGVPAHAWTSPPSPPPCAARTRVGALRLENAPGAAQYLHVLCAPGTLRALEAEVTEGDDAAALAELARGAGVALQRVVVDLAHCFRLEYYDEDADEVIISPCAELVAGILGDGLQECTGLRSAEFVVPAEELYMAEHGMYEPSHIVDAWECLFLALKQLPPATQELTIRLFTDMWEDQLSLESLDLDWDWLQRTLSHFDNLRLLRIGTAHDSEWALEPEDEEYLRRQMPVLHQKGVLHVEVGYSLEDMIL</sequence>
<dbReference type="OrthoDB" id="2794892at2759"/>
<dbReference type="GeneID" id="18918968"/>
<accession>K5VGL3</accession>
<protein>
    <recommendedName>
        <fullName evidence="3">F-box domain-containing protein</fullName>
    </recommendedName>
</protein>
<proteinExistence type="predicted"/>
<name>K5VGL3_PHACS</name>
<evidence type="ECO:0000313" key="2">
    <source>
        <dbReference type="Proteomes" id="UP000008370"/>
    </source>
</evidence>
<dbReference type="HOGENOM" id="CLU_582790_0_0_1"/>
<gene>
    <name evidence="1" type="ORF">PHACADRAFT_264939</name>
</gene>
<dbReference type="AlphaFoldDB" id="K5VGL3"/>